<keyword evidence="2" id="KW-0285">Flavoprotein</keyword>
<dbReference type="Gene3D" id="3.40.30.120">
    <property type="match status" value="1"/>
</dbReference>
<keyword evidence="3" id="KW-0274">FAD</keyword>
<name>A0A8T4IKQ4_9ACTN</name>
<dbReference type="PANTHER" id="PTHR43004:SF19">
    <property type="entry name" value="BINDING MONOOXYGENASE, PUTATIVE (JCVI)-RELATED"/>
    <property type="match status" value="1"/>
</dbReference>
<feature type="compositionally biased region" description="Low complexity" evidence="4">
    <location>
        <begin position="487"/>
        <end position="504"/>
    </location>
</feature>
<reference evidence="6" key="1">
    <citation type="submission" date="2021-04" db="EMBL/GenBank/DDBJ databases">
        <title>Sequencing of actinobacteria type strains.</title>
        <authorList>
            <person name="Nguyen G.-S."/>
            <person name="Wentzel A."/>
        </authorList>
    </citation>
    <scope>NUCLEOTIDE SEQUENCE</scope>
    <source>
        <strain evidence="6">DSM 42095</strain>
    </source>
</reference>
<feature type="region of interest" description="Disordered" evidence="4">
    <location>
        <begin position="470"/>
        <end position="511"/>
    </location>
</feature>
<evidence type="ECO:0000313" key="7">
    <source>
        <dbReference type="Proteomes" id="UP000675554"/>
    </source>
</evidence>
<dbReference type="GO" id="GO:0016709">
    <property type="term" value="F:oxidoreductase activity, acting on paired donors, with incorporation or reduction of molecular oxygen, NAD(P)H as one donor, and incorporation of one atom of oxygen"/>
    <property type="evidence" value="ECO:0007669"/>
    <property type="project" value="UniProtKB-ARBA"/>
</dbReference>
<evidence type="ECO:0000256" key="4">
    <source>
        <dbReference type="SAM" id="MobiDB-lite"/>
    </source>
</evidence>
<accession>A0A8T4IKQ4</accession>
<dbReference type="Gene3D" id="3.50.50.60">
    <property type="entry name" value="FAD/NAD(P)-binding domain"/>
    <property type="match status" value="1"/>
</dbReference>
<protein>
    <submittedName>
        <fullName evidence="6">FAD-dependent monooxygenase</fullName>
    </submittedName>
</protein>
<dbReference type="InterPro" id="IPR036188">
    <property type="entry name" value="FAD/NAD-bd_sf"/>
</dbReference>
<organism evidence="6 7">
    <name type="scientific">Streptomyces daliensis</name>
    <dbReference type="NCBI Taxonomy" id="299421"/>
    <lineage>
        <taxon>Bacteria</taxon>
        <taxon>Bacillati</taxon>
        <taxon>Actinomycetota</taxon>
        <taxon>Actinomycetes</taxon>
        <taxon>Kitasatosporales</taxon>
        <taxon>Streptomycetaceae</taxon>
        <taxon>Streptomyces</taxon>
    </lineage>
</organism>
<evidence type="ECO:0000313" key="6">
    <source>
        <dbReference type="EMBL" id="MBR7672886.1"/>
    </source>
</evidence>
<dbReference type="Proteomes" id="UP000675554">
    <property type="component" value="Unassembled WGS sequence"/>
</dbReference>
<evidence type="ECO:0000259" key="5">
    <source>
        <dbReference type="Pfam" id="PF01494"/>
    </source>
</evidence>
<keyword evidence="7" id="KW-1185">Reference proteome</keyword>
<dbReference type="InterPro" id="IPR002938">
    <property type="entry name" value="FAD-bd"/>
</dbReference>
<keyword evidence="6" id="KW-0503">Monooxygenase</keyword>
<dbReference type="GO" id="GO:0071949">
    <property type="term" value="F:FAD binding"/>
    <property type="evidence" value="ECO:0007669"/>
    <property type="project" value="InterPro"/>
</dbReference>
<dbReference type="PRINTS" id="PR00420">
    <property type="entry name" value="RNGMNOXGNASE"/>
</dbReference>
<evidence type="ECO:0000256" key="3">
    <source>
        <dbReference type="ARBA" id="ARBA00022827"/>
    </source>
</evidence>
<comment type="caution">
    <text evidence="6">The sequence shown here is derived from an EMBL/GenBank/DDBJ whole genome shotgun (WGS) entry which is preliminary data.</text>
</comment>
<evidence type="ECO:0000256" key="2">
    <source>
        <dbReference type="ARBA" id="ARBA00022630"/>
    </source>
</evidence>
<feature type="compositionally biased region" description="Pro residues" evidence="4">
    <location>
        <begin position="557"/>
        <end position="567"/>
    </location>
</feature>
<dbReference type="Pfam" id="PF21274">
    <property type="entry name" value="Rng_hyd_C"/>
    <property type="match status" value="1"/>
</dbReference>
<dbReference type="Gene3D" id="3.30.70.2450">
    <property type="match status" value="1"/>
</dbReference>
<dbReference type="EMBL" id="JAGSMN010000144">
    <property type="protein sequence ID" value="MBR7672886.1"/>
    <property type="molecule type" value="Genomic_DNA"/>
</dbReference>
<dbReference type="SUPFAM" id="SSF51905">
    <property type="entry name" value="FAD/NAD(P)-binding domain"/>
    <property type="match status" value="1"/>
</dbReference>
<dbReference type="AlphaFoldDB" id="A0A8T4IKQ4"/>
<keyword evidence="6" id="KW-0560">Oxidoreductase</keyword>
<dbReference type="InterPro" id="IPR050641">
    <property type="entry name" value="RIFMO-like"/>
</dbReference>
<feature type="region of interest" description="Disordered" evidence="4">
    <location>
        <begin position="542"/>
        <end position="580"/>
    </location>
</feature>
<feature type="domain" description="FAD-binding" evidence="5">
    <location>
        <begin position="21"/>
        <end position="349"/>
    </location>
</feature>
<proteinExistence type="predicted"/>
<gene>
    <name evidence="6" type="ORF">KDA82_07630</name>
</gene>
<feature type="compositionally biased region" description="Low complexity" evidence="4">
    <location>
        <begin position="470"/>
        <end position="479"/>
    </location>
</feature>
<sequence length="580" mass="60180">MAPETATPPGTRHGTQPDTWDTQVLVVGAGPVGLMLAGELRLGGADVVVLEQRAAPVEESRASTLHARTMEILDSRGLLARFGTLPNQRRGHFGGIPMDLTLPGPYPGQWKVPQPTTERLLQDWALSLGADVRRGHTLRGLTDNGDHVAADVEGPEGPLRLRAAYLVGCDGERGDVRRLAGIGLRGTEAGRELVRADVADIDIRDRRFERLERGLAIASRGAGGLTRVMAHAYGRPPRDRGGKAPDFTEVAEVWHTVTGEDISHGTPVWTNAFGDVCLQATDYRRGRVLLAGDAAHQQLPAGGQALNLGLQDAVNLGWKLARTVLGTAPGTLLDTYHAERHTAGARILANIQTQALLLLGGREADGPRAVMTELIAYEPAVRRRLAGMVSGLGVAYGTDEDGHPLLGVPLPHLNLVADGAHTTSAALLREGRPVLLSLGGAVEHGGSARLAAAVAPWAGRVSHVRAALAPMSGPASPDASGGGAGTVSGSASGAAAPVSASDSACPGYPEPRIDSGEAVLLRPDGHVAWAGTGEETGALTEALRYWFGPPDVGSPRTGPPNSGPPNSPQDGARSAAAPPS</sequence>
<dbReference type="Pfam" id="PF01494">
    <property type="entry name" value="FAD_binding_3"/>
    <property type="match status" value="1"/>
</dbReference>
<comment type="cofactor">
    <cofactor evidence="1">
        <name>FAD</name>
        <dbReference type="ChEBI" id="CHEBI:57692"/>
    </cofactor>
</comment>
<dbReference type="PANTHER" id="PTHR43004">
    <property type="entry name" value="TRK SYSTEM POTASSIUM UPTAKE PROTEIN"/>
    <property type="match status" value="1"/>
</dbReference>
<evidence type="ECO:0000256" key="1">
    <source>
        <dbReference type="ARBA" id="ARBA00001974"/>
    </source>
</evidence>